<dbReference type="SUPFAM" id="SSF50249">
    <property type="entry name" value="Nucleic acid-binding proteins"/>
    <property type="match status" value="1"/>
</dbReference>
<sequence length="158" mass="17884">MDIHTQQSISGFIASTPQLGFNDKGQARFYARFGQEHFDRNLDGSFTQLESTFHDLVMFRATAARAHERFRKGDNFIAEGYVREYEATRDGEQVQTEQFVAKKIGHDLARTRYDVDRTPRNTPSLDQDGPAREAPTRPAPEFQAPDRPSTQAPPVPGL</sequence>
<dbReference type="PATRIC" id="fig|400772.4.peg.1768"/>
<keyword evidence="5" id="KW-1185">Reference proteome</keyword>
<protein>
    <submittedName>
        <fullName evidence="4">Single-stranded DNA-binding protein</fullName>
    </submittedName>
</protein>
<organism evidence="4 5">
    <name type="scientific">Microbacterium ginsengisoli</name>
    <dbReference type="NCBI Taxonomy" id="400772"/>
    <lineage>
        <taxon>Bacteria</taxon>
        <taxon>Bacillati</taxon>
        <taxon>Actinomycetota</taxon>
        <taxon>Actinomycetes</taxon>
        <taxon>Micrococcales</taxon>
        <taxon>Microbacteriaceae</taxon>
        <taxon>Microbacterium</taxon>
    </lineage>
</organism>
<dbReference type="CDD" id="cd04496">
    <property type="entry name" value="SSB_OBF"/>
    <property type="match status" value="1"/>
</dbReference>
<dbReference type="STRING" id="400772.RR49_01750"/>
<dbReference type="Gene3D" id="2.40.50.140">
    <property type="entry name" value="Nucleic acid-binding proteins"/>
    <property type="match status" value="1"/>
</dbReference>
<evidence type="ECO:0000313" key="5">
    <source>
        <dbReference type="Proteomes" id="UP000033451"/>
    </source>
</evidence>
<evidence type="ECO:0000313" key="4">
    <source>
        <dbReference type="EMBL" id="KJL36414.1"/>
    </source>
</evidence>
<evidence type="ECO:0000256" key="3">
    <source>
        <dbReference type="SAM" id="MobiDB-lite"/>
    </source>
</evidence>
<keyword evidence="1 2" id="KW-0238">DNA-binding</keyword>
<dbReference type="OrthoDB" id="4773434at2"/>
<evidence type="ECO:0000256" key="1">
    <source>
        <dbReference type="ARBA" id="ARBA00023125"/>
    </source>
</evidence>
<gene>
    <name evidence="4" type="ORF">RR49_01750</name>
</gene>
<dbReference type="InterPro" id="IPR012340">
    <property type="entry name" value="NA-bd_OB-fold"/>
</dbReference>
<reference evidence="4 5" key="1">
    <citation type="submission" date="2015-02" db="EMBL/GenBank/DDBJ databases">
        <title>Draft genome sequences of ten Microbacterium spp. with emphasis on heavy metal contaminated environments.</title>
        <authorList>
            <person name="Corretto E."/>
        </authorList>
    </citation>
    <scope>NUCLEOTIDE SEQUENCE [LARGE SCALE GENOMIC DNA]</scope>
    <source>
        <strain evidence="4 5">DSM 18659</strain>
    </source>
</reference>
<dbReference type="PROSITE" id="PS50935">
    <property type="entry name" value="SSB"/>
    <property type="match status" value="1"/>
</dbReference>
<dbReference type="AlphaFoldDB" id="A0A0F0LUN3"/>
<proteinExistence type="predicted"/>
<comment type="caution">
    <text evidence="4">The sequence shown here is derived from an EMBL/GenBank/DDBJ whole genome shotgun (WGS) entry which is preliminary data.</text>
</comment>
<name>A0A0F0LUN3_9MICO</name>
<evidence type="ECO:0000256" key="2">
    <source>
        <dbReference type="PROSITE-ProRule" id="PRU00252"/>
    </source>
</evidence>
<dbReference type="Proteomes" id="UP000033451">
    <property type="component" value="Unassembled WGS sequence"/>
</dbReference>
<dbReference type="EMBL" id="JYIY01000074">
    <property type="protein sequence ID" value="KJL36414.1"/>
    <property type="molecule type" value="Genomic_DNA"/>
</dbReference>
<dbReference type="RefSeq" id="WP_045247673.1">
    <property type="nucleotide sequence ID" value="NZ_JYIY01000074.1"/>
</dbReference>
<accession>A0A0F0LUN3</accession>
<feature type="region of interest" description="Disordered" evidence="3">
    <location>
        <begin position="110"/>
        <end position="158"/>
    </location>
</feature>
<dbReference type="GO" id="GO:0003697">
    <property type="term" value="F:single-stranded DNA binding"/>
    <property type="evidence" value="ECO:0007669"/>
    <property type="project" value="InterPro"/>
</dbReference>
<dbReference type="InterPro" id="IPR000424">
    <property type="entry name" value="Primosome_PriB/ssb"/>
</dbReference>
<feature type="compositionally biased region" description="Basic and acidic residues" evidence="3">
    <location>
        <begin position="110"/>
        <end position="119"/>
    </location>
</feature>